<dbReference type="AlphaFoldDB" id="A0A0D6LTL5"/>
<evidence type="ECO:0000313" key="1">
    <source>
        <dbReference type="EMBL" id="EPB75395.1"/>
    </source>
</evidence>
<evidence type="ECO:0000313" key="2">
    <source>
        <dbReference type="Proteomes" id="UP000054495"/>
    </source>
</evidence>
<name>A0A0D6LTL5_9BILA</name>
<reference evidence="1 2" key="1">
    <citation type="submission" date="2013-05" db="EMBL/GenBank/DDBJ databases">
        <title>Draft genome of the parasitic nematode Anyclostoma ceylanicum.</title>
        <authorList>
            <person name="Mitreva M."/>
        </authorList>
    </citation>
    <scope>NUCLEOTIDE SEQUENCE [LARGE SCALE GENOMIC DNA]</scope>
</reference>
<dbReference type="EMBL" id="KE124903">
    <property type="protein sequence ID" value="EPB75395.1"/>
    <property type="molecule type" value="Genomic_DNA"/>
</dbReference>
<dbReference type="Proteomes" id="UP000054495">
    <property type="component" value="Unassembled WGS sequence"/>
</dbReference>
<protein>
    <submittedName>
        <fullName evidence="1">Uncharacterized protein</fullName>
    </submittedName>
</protein>
<keyword evidence="2" id="KW-1185">Reference proteome</keyword>
<organism evidence="1 2">
    <name type="scientific">Ancylostoma ceylanicum</name>
    <dbReference type="NCBI Taxonomy" id="53326"/>
    <lineage>
        <taxon>Eukaryota</taxon>
        <taxon>Metazoa</taxon>
        <taxon>Ecdysozoa</taxon>
        <taxon>Nematoda</taxon>
        <taxon>Chromadorea</taxon>
        <taxon>Rhabditida</taxon>
        <taxon>Rhabditina</taxon>
        <taxon>Rhabditomorpha</taxon>
        <taxon>Strongyloidea</taxon>
        <taxon>Ancylostomatidae</taxon>
        <taxon>Ancylostomatinae</taxon>
        <taxon>Ancylostoma</taxon>
    </lineage>
</organism>
<accession>A0A0D6LTL5</accession>
<proteinExistence type="predicted"/>
<sequence length="68" mass="7621">MGLYNTQVVYIFDFGLARQILLPGDGGRLRLREPRNKVSLNSEAVRNLMLSLYSEKNLHPASGHQAPP</sequence>
<gene>
    <name evidence="1" type="ORF">ANCCEY_05504</name>
</gene>